<reference evidence="2 3" key="1">
    <citation type="journal article" date="2016" name="Nat. Commun.">
        <title>Thousands of microbial genomes shed light on interconnected biogeochemical processes in an aquifer system.</title>
        <authorList>
            <person name="Anantharaman K."/>
            <person name="Brown C.T."/>
            <person name="Hug L.A."/>
            <person name="Sharon I."/>
            <person name="Castelle C.J."/>
            <person name="Probst A.J."/>
            <person name="Thomas B.C."/>
            <person name="Singh A."/>
            <person name="Wilkins M.J."/>
            <person name="Karaoz U."/>
            <person name="Brodie E.L."/>
            <person name="Williams K.H."/>
            <person name="Hubbard S.S."/>
            <person name="Banfield J.F."/>
        </authorList>
    </citation>
    <scope>NUCLEOTIDE SEQUENCE [LARGE SCALE GENOMIC DNA]</scope>
</reference>
<dbReference type="STRING" id="1798383.A3D78_01985"/>
<dbReference type="PRINTS" id="PR00988">
    <property type="entry name" value="URIDINKINASE"/>
</dbReference>
<feature type="domain" description="Phosphoribulokinase/uridine kinase" evidence="1">
    <location>
        <begin position="15"/>
        <end position="188"/>
    </location>
</feature>
<dbReference type="NCBIfam" id="NF005655">
    <property type="entry name" value="PRK07429.1"/>
    <property type="match status" value="1"/>
</dbReference>
<dbReference type="GO" id="GO:0016301">
    <property type="term" value="F:kinase activity"/>
    <property type="evidence" value="ECO:0007669"/>
    <property type="project" value="UniProtKB-KW"/>
</dbReference>
<dbReference type="Gene3D" id="3.40.50.300">
    <property type="entry name" value="P-loop containing nucleotide triphosphate hydrolases"/>
    <property type="match status" value="1"/>
</dbReference>
<dbReference type="AlphaFoldDB" id="A0A1F6A2E3"/>
<dbReference type="EMBL" id="MFJM01000014">
    <property type="protein sequence ID" value="OGG18764.1"/>
    <property type="molecule type" value="Genomic_DNA"/>
</dbReference>
<organism evidence="2 3">
    <name type="scientific">Candidatus Gottesmanbacteria bacterium RIFCSPHIGHO2_02_FULL_39_14</name>
    <dbReference type="NCBI Taxonomy" id="1798383"/>
    <lineage>
        <taxon>Bacteria</taxon>
        <taxon>Candidatus Gottesmaniibacteriota</taxon>
    </lineage>
</organism>
<dbReference type="Proteomes" id="UP000176253">
    <property type="component" value="Unassembled WGS sequence"/>
</dbReference>
<gene>
    <name evidence="2" type="ORF">A3D78_01985</name>
</gene>
<dbReference type="Pfam" id="PF00485">
    <property type="entry name" value="PRK"/>
    <property type="match status" value="1"/>
</dbReference>
<name>A0A1F6A2E3_9BACT</name>
<evidence type="ECO:0000313" key="3">
    <source>
        <dbReference type="Proteomes" id="UP000176253"/>
    </source>
</evidence>
<dbReference type="GO" id="GO:0005524">
    <property type="term" value="F:ATP binding"/>
    <property type="evidence" value="ECO:0007669"/>
    <property type="project" value="InterPro"/>
</dbReference>
<accession>A0A1F6A2E3</accession>
<keyword evidence="2" id="KW-0418">Kinase</keyword>
<dbReference type="PANTHER" id="PTHR10285">
    <property type="entry name" value="URIDINE KINASE"/>
    <property type="match status" value="1"/>
</dbReference>
<sequence length="328" mass="37646">MNFRDRLSKLQKPLIIGIAGDSGSGKTTYSNGIRRLIGIDLVQTITMDGYHKEGRLQRKISGKLPLDPSANKLDLLLEHLKLIKKGQQVEIPIYNHQSGGFDPPIPFTPSPIVIFEGLHALYPEFLPFLDFKIYVDPSRQVKWEFKFKRDILSRGHQHFELKKEMLKREEAYKRWIDFQKTSADVVIKIDHTRINDFARYELINPDLQNEYKVELIMVPAPNRLPDLNINLDLSDLFSINQSPFLIAGVPSLYWGKKVITVVLDGLISEKTCTLLEKHIISLTGIPVAEMFKLMPVKAAHEKLSAVQFAQLLIGWRFLELVNHRLSLK</sequence>
<proteinExistence type="predicted"/>
<evidence type="ECO:0000259" key="1">
    <source>
        <dbReference type="Pfam" id="PF00485"/>
    </source>
</evidence>
<comment type="caution">
    <text evidence="2">The sequence shown here is derived from an EMBL/GenBank/DDBJ whole genome shotgun (WGS) entry which is preliminary data.</text>
</comment>
<dbReference type="SUPFAM" id="SSF52540">
    <property type="entry name" value="P-loop containing nucleoside triphosphate hydrolases"/>
    <property type="match status" value="1"/>
</dbReference>
<evidence type="ECO:0000313" key="2">
    <source>
        <dbReference type="EMBL" id="OGG18764.1"/>
    </source>
</evidence>
<protein>
    <submittedName>
        <fullName evidence="2">Phosphoribulokinase</fullName>
    </submittedName>
</protein>
<dbReference type="InterPro" id="IPR006083">
    <property type="entry name" value="PRK/URK"/>
</dbReference>
<keyword evidence="2" id="KW-0808">Transferase</keyword>
<dbReference type="InterPro" id="IPR027417">
    <property type="entry name" value="P-loop_NTPase"/>
</dbReference>